<keyword evidence="1" id="KW-0472">Membrane</keyword>
<keyword evidence="1" id="KW-0812">Transmembrane</keyword>
<keyword evidence="1" id="KW-1133">Transmembrane helix</keyword>
<reference evidence="2 3" key="1">
    <citation type="submission" date="2024-03" db="EMBL/GenBank/DDBJ databases">
        <title>Draft genome sequence of Pseudonocardia sp. DW16-2.</title>
        <authorList>
            <person name="Duangmal K."/>
        </authorList>
    </citation>
    <scope>NUCLEOTIDE SEQUENCE [LARGE SCALE GENOMIC DNA]</scope>
    <source>
        <strain evidence="2 3">DW16-2</strain>
    </source>
</reference>
<dbReference type="RefSeq" id="WP_340285495.1">
    <property type="nucleotide sequence ID" value="NZ_JBBJUP010000001.1"/>
</dbReference>
<comment type="caution">
    <text evidence="2">The sequence shown here is derived from an EMBL/GenBank/DDBJ whole genome shotgun (WGS) entry which is preliminary data.</text>
</comment>
<keyword evidence="3" id="KW-1185">Reference proteome</keyword>
<evidence type="ECO:0000256" key="1">
    <source>
        <dbReference type="SAM" id="Phobius"/>
    </source>
</evidence>
<sequence length="218" mass="23817">MLQSIVDLCRELTGLARDLLQVFRRRTTGTEARPARARVFGGVVFLVIPLLLVAAAGFAYGLGKQPAEIFGEQGQGVDVAGFCRSYGFPGNTLNSCSSQVDLNAACNWQHGRSDLRVHFDPQAGSYPGRAAWSALCFDPAGNSVDRDGISDMRGFCAKEFPSSSQVRAVVLDDQGEESESGGSWVCQSKIDMDLACAWQYQNRDIDAREEDGRWSCYQ</sequence>
<dbReference type="EMBL" id="JBBJUP010000001">
    <property type="protein sequence ID" value="MEJ8277456.1"/>
    <property type="molecule type" value="Genomic_DNA"/>
</dbReference>
<dbReference type="Proteomes" id="UP001364211">
    <property type="component" value="Unassembled WGS sequence"/>
</dbReference>
<feature type="transmembrane region" description="Helical" evidence="1">
    <location>
        <begin position="39"/>
        <end position="62"/>
    </location>
</feature>
<accession>A0ABU8T0H4</accession>
<evidence type="ECO:0000313" key="3">
    <source>
        <dbReference type="Proteomes" id="UP001364211"/>
    </source>
</evidence>
<name>A0ABU8T0H4_9PSEU</name>
<evidence type="ECO:0000313" key="2">
    <source>
        <dbReference type="EMBL" id="MEJ8277456.1"/>
    </source>
</evidence>
<proteinExistence type="predicted"/>
<gene>
    <name evidence="2" type="ORF">WJX68_00820</name>
</gene>
<organism evidence="2 3">
    <name type="scientific">Pseudonocardia spirodelae</name>
    <dbReference type="NCBI Taxonomy" id="3133431"/>
    <lineage>
        <taxon>Bacteria</taxon>
        <taxon>Bacillati</taxon>
        <taxon>Actinomycetota</taxon>
        <taxon>Actinomycetes</taxon>
        <taxon>Pseudonocardiales</taxon>
        <taxon>Pseudonocardiaceae</taxon>
        <taxon>Pseudonocardia</taxon>
    </lineage>
</organism>
<protein>
    <submittedName>
        <fullName evidence="2">Uncharacterized protein</fullName>
    </submittedName>
</protein>